<comment type="caution">
    <text evidence="2">The sequence shown here is derived from an EMBL/GenBank/DDBJ whole genome shotgun (WGS) entry which is preliminary data.</text>
</comment>
<dbReference type="Pfam" id="PF00149">
    <property type="entry name" value="Metallophos"/>
    <property type="match status" value="1"/>
</dbReference>
<organism evidence="2 3">
    <name type="scientific">Paenibacillus solanacearum</name>
    <dbReference type="NCBI Taxonomy" id="2048548"/>
    <lineage>
        <taxon>Bacteria</taxon>
        <taxon>Bacillati</taxon>
        <taxon>Bacillota</taxon>
        <taxon>Bacilli</taxon>
        <taxon>Bacillales</taxon>
        <taxon>Paenibacillaceae</taxon>
        <taxon>Paenibacillus</taxon>
    </lineage>
</organism>
<protein>
    <submittedName>
        <fullName evidence="2">3',5'-cyclic adenosine monophosphate phosphodiesterase CpdA</fullName>
        <ecNumber evidence="2">3.1.4.53</ecNumber>
    </submittedName>
</protein>
<sequence>MGKSKLTFGIAADIHHDFMYQAEERLSQFIDEMNREQVDFIVQLGDFCFPLPENRSFVNVWERFQGPKYHVLGNHDMDKCNKKTIMDYIGMERNYYSFDQGDYHFVVLDANHLLLDGQYVDYEFGNYHKHPAAISNLTPEQLVWLRDDLAATDKTTIIFSHHNLESPYNDFNYGIKNSDDLLAVLREANRSAGFRKVIACMNGHNHLDGVKVIDDIYFIHINSMSYFYMGKDYEKVRYDEQVSARYPILTRSAPYMEPLYTKVTLEEGQLTLTGRTSSFVGPSPVECGHRNFCGGHVVTAKISDRVLKY</sequence>
<keyword evidence="3" id="KW-1185">Reference proteome</keyword>
<dbReference type="InterPro" id="IPR004843">
    <property type="entry name" value="Calcineurin-like_PHP"/>
</dbReference>
<reference evidence="2" key="1">
    <citation type="submission" date="2021-06" db="EMBL/GenBank/DDBJ databases">
        <authorList>
            <person name="Criscuolo A."/>
        </authorList>
    </citation>
    <scope>NUCLEOTIDE SEQUENCE</scope>
    <source>
        <strain evidence="2">CIP111600</strain>
    </source>
</reference>
<gene>
    <name evidence="2" type="primary">cpdA_11</name>
    <name evidence="2" type="ORF">PAESOLCIP111_05650</name>
</gene>
<dbReference type="AlphaFoldDB" id="A0A916K6I7"/>
<accession>A0A916K6I7</accession>
<dbReference type="RefSeq" id="WP_218095356.1">
    <property type="nucleotide sequence ID" value="NZ_CAJVAS010000043.1"/>
</dbReference>
<name>A0A916K6I7_9BACL</name>
<dbReference type="PANTHER" id="PTHR43143">
    <property type="entry name" value="METALLOPHOSPHOESTERASE, CALCINEURIN SUPERFAMILY"/>
    <property type="match status" value="1"/>
</dbReference>
<evidence type="ECO:0000313" key="2">
    <source>
        <dbReference type="EMBL" id="CAG7648638.1"/>
    </source>
</evidence>
<feature type="domain" description="Calcineurin-like phosphoesterase" evidence="1">
    <location>
        <begin position="7"/>
        <end position="206"/>
    </location>
</feature>
<dbReference type="GO" id="GO:0004115">
    <property type="term" value="F:3',5'-cyclic-AMP phosphodiesterase activity"/>
    <property type="evidence" value="ECO:0007669"/>
    <property type="project" value="UniProtKB-EC"/>
</dbReference>
<dbReference type="InterPro" id="IPR051918">
    <property type="entry name" value="STPP_CPPED1"/>
</dbReference>
<dbReference type="Proteomes" id="UP000693672">
    <property type="component" value="Unassembled WGS sequence"/>
</dbReference>
<dbReference type="EC" id="3.1.4.53" evidence="2"/>
<evidence type="ECO:0000313" key="3">
    <source>
        <dbReference type="Proteomes" id="UP000693672"/>
    </source>
</evidence>
<dbReference type="EMBL" id="CAJVAS010000043">
    <property type="protein sequence ID" value="CAG7648638.1"/>
    <property type="molecule type" value="Genomic_DNA"/>
</dbReference>
<keyword evidence="2" id="KW-0378">Hydrolase</keyword>
<proteinExistence type="predicted"/>
<evidence type="ECO:0000259" key="1">
    <source>
        <dbReference type="Pfam" id="PF00149"/>
    </source>
</evidence>
<dbReference type="PANTHER" id="PTHR43143:SF1">
    <property type="entry name" value="SERINE_THREONINE-PROTEIN PHOSPHATASE CPPED1"/>
    <property type="match status" value="1"/>
</dbReference>